<accession>A0A9X3XRP6</accession>
<gene>
    <name evidence="2" type="ORF">NE398_17145</name>
</gene>
<dbReference type="Proteomes" id="UP001141183">
    <property type="component" value="Unassembled WGS sequence"/>
</dbReference>
<reference evidence="2" key="1">
    <citation type="submission" date="2022-05" db="EMBL/GenBank/DDBJ databases">
        <title>Draft genome sequence of Clostridium tertium strain CP3 isolated from Peru.</title>
        <authorList>
            <person name="Hurtado R."/>
            <person name="Lima L."/>
            <person name="Sousa T."/>
            <person name="Jaiswal A.K."/>
            <person name="Tiwari S."/>
            <person name="Maturrano L."/>
            <person name="Brenig B."/>
            <person name="Azevedo V."/>
        </authorList>
    </citation>
    <scope>NUCLEOTIDE SEQUENCE</scope>
    <source>
        <strain evidence="2">CP3</strain>
    </source>
</reference>
<dbReference type="RefSeq" id="WP_008679212.1">
    <property type="nucleotide sequence ID" value="NZ_CABKOG010000003.1"/>
</dbReference>
<evidence type="ECO:0000313" key="3">
    <source>
        <dbReference type="Proteomes" id="UP001141183"/>
    </source>
</evidence>
<dbReference type="EMBL" id="JAMRYU010000020">
    <property type="protein sequence ID" value="MDC4241862.1"/>
    <property type="molecule type" value="Genomic_DNA"/>
</dbReference>
<evidence type="ECO:0000256" key="1">
    <source>
        <dbReference type="SAM" id="Coils"/>
    </source>
</evidence>
<proteinExistence type="predicted"/>
<evidence type="ECO:0000313" key="2">
    <source>
        <dbReference type="EMBL" id="MDC4241862.1"/>
    </source>
</evidence>
<name>A0A9X3XRP6_9CLOT</name>
<comment type="caution">
    <text evidence="2">The sequence shown here is derived from an EMBL/GenBank/DDBJ whole genome shotgun (WGS) entry which is preliminary data.</text>
</comment>
<dbReference type="AlphaFoldDB" id="A0A9X3XRP6"/>
<keyword evidence="1" id="KW-0175">Coiled coil</keyword>
<organism evidence="2 3">
    <name type="scientific">Clostridium tertium</name>
    <dbReference type="NCBI Taxonomy" id="1559"/>
    <lineage>
        <taxon>Bacteria</taxon>
        <taxon>Bacillati</taxon>
        <taxon>Bacillota</taxon>
        <taxon>Clostridia</taxon>
        <taxon>Eubacteriales</taxon>
        <taxon>Clostridiaceae</taxon>
        <taxon>Clostridium</taxon>
    </lineage>
</organism>
<keyword evidence="3" id="KW-1185">Reference proteome</keyword>
<protein>
    <submittedName>
        <fullName evidence="2">Uncharacterized protein</fullName>
    </submittedName>
</protein>
<sequence length="348" mass="40885">MGILDIFRKRKRKNYEDDYDEEYEDEYEKKIDDLKENDYKEELNYKEEIDLKVEKNTIENLEEINLKEEVKLSKEEIDNIISSEILKVIELYDDFDQVRIVAREAANNIGREYLSELPNYLNGKIHKPSRFIDKYNEIGEWSIVVENSVLMIIYSYKEDAVPILEKVSQRNSNLNLKATNLLCKLASENVRTEEIINSIMNNLIAFNDENKIIILGFMSQIKENNQVIGLIQHFYKSFVKNGEIENAYKTLKHLINAAERFTKGHLKFLKAIAMGKNVINLEEIMMIEEDDPRTLSIDKIDDSLRIDAAMTYFTLDNNDADINSKLYYLSEYSLDKNLREKIKILLSE</sequence>
<feature type="coiled-coil region" evidence="1">
    <location>
        <begin position="51"/>
        <end position="78"/>
    </location>
</feature>